<keyword evidence="3" id="KW-0227">DNA damage</keyword>
<evidence type="ECO:0000313" key="9">
    <source>
        <dbReference type="EMBL" id="AVP97985.1"/>
    </source>
</evidence>
<dbReference type="GO" id="GO:0016829">
    <property type="term" value="F:lyase activity"/>
    <property type="evidence" value="ECO:0007669"/>
    <property type="project" value="UniProtKB-KW"/>
</dbReference>
<dbReference type="RefSeq" id="WP_106891905.1">
    <property type="nucleotide sequence ID" value="NZ_CP027860.1"/>
</dbReference>
<evidence type="ECO:0000256" key="5">
    <source>
        <dbReference type="ARBA" id="ARBA00023124"/>
    </source>
</evidence>
<dbReference type="EC" id="3.4.-.-" evidence="8"/>
<dbReference type="EMBL" id="CP027860">
    <property type="protein sequence ID" value="AVP97985.1"/>
    <property type="molecule type" value="Genomic_DNA"/>
</dbReference>
<comment type="similarity">
    <text evidence="1 8">Belongs to the SOS response-associated peptidase family.</text>
</comment>
<evidence type="ECO:0000256" key="7">
    <source>
        <dbReference type="ARBA" id="ARBA00023239"/>
    </source>
</evidence>
<proteinExistence type="inferred from homology"/>
<reference evidence="9 10" key="2">
    <citation type="submission" date="2018-03" db="EMBL/GenBank/DDBJ databases">
        <authorList>
            <person name="Keele B.F."/>
        </authorList>
    </citation>
    <scope>NUCLEOTIDE SEQUENCE [LARGE SCALE GENOMIC DNA]</scope>
    <source>
        <strain evidence="9 10">D13</strain>
    </source>
</reference>
<sequence>MCGRYFLNTLPEQLAAYFDIKGHKYPIYQASYNIAPTQLAPVVRLDANGEFQIDLLRWGLIPGWAKDARIASQTINARAESVAEKPSFRQAYRKRRCLVLLSGYFEWIGEAKAKQPFAVVPKSGPLFVAAGLWEQWRDPTGRDSESATEPPPIETFTILTCQASDEIAPLHDRMPVLLGLNDWRFWLEAPAQALDPLLCPAPSGTAVYYPVAKAIGSPKNNRPELIEPVVATLPQRVGSLFGDSE</sequence>
<dbReference type="SUPFAM" id="SSF143081">
    <property type="entry name" value="BB1717-like"/>
    <property type="match status" value="1"/>
</dbReference>
<evidence type="ECO:0000256" key="3">
    <source>
        <dbReference type="ARBA" id="ARBA00022763"/>
    </source>
</evidence>
<evidence type="ECO:0000313" key="10">
    <source>
        <dbReference type="Proteomes" id="UP000241074"/>
    </source>
</evidence>
<dbReference type="AlphaFoldDB" id="A0A2P1PT10"/>
<dbReference type="GO" id="GO:0006508">
    <property type="term" value="P:proteolysis"/>
    <property type="evidence" value="ECO:0007669"/>
    <property type="project" value="UniProtKB-KW"/>
</dbReference>
<dbReference type="GO" id="GO:0003697">
    <property type="term" value="F:single-stranded DNA binding"/>
    <property type="evidence" value="ECO:0007669"/>
    <property type="project" value="InterPro"/>
</dbReference>
<keyword evidence="6" id="KW-0238">DNA-binding</keyword>
<protein>
    <recommendedName>
        <fullName evidence="8">Abasic site processing protein</fullName>
        <ecNumber evidence="8">3.4.-.-</ecNumber>
    </recommendedName>
</protein>
<dbReference type="PANTHER" id="PTHR13604">
    <property type="entry name" value="DC12-RELATED"/>
    <property type="match status" value="1"/>
</dbReference>
<dbReference type="OrthoDB" id="6192129at2"/>
<keyword evidence="10" id="KW-1185">Reference proteome</keyword>
<dbReference type="Gene3D" id="3.90.1680.10">
    <property type="entry name" value="SOS response associated peptidase-like"/>
    <property type="match status" value="1"/>
</dbReference>
<accession>A0A2P1PT10</accession>
<dbReference type="InterPro" id="IPR003738">
    <property type="entry name" value="SRAP"/>
</dbReference>
<organism evidence="9 10">
    <name type="scientific">Ahniella affigens</name>
    <dbReference type="NCBI Taxonomy" id="2021234"/>
    <lineage>
        <taxon>Bacteria</taxon>
        <taxon>Pseudomonadati</taxon>
        <taxon>Pseudomonadota</taxon>
        <taxon>Gammaproteobacteria</taxon>
        <taxon>Lysobacterales</taxon>
        <taxon>Rhodanobacteraceae</taxon>
        <taxon>Ahniella</taxon>
    </lineage>
</organism>
<evidence type="ECO:0000256" key="4">
    <source>
        <dbReference type="ARBA" id="ARBA00022801"/>
    </source>
</evidence>
<keyword evidence="7" id="KW-0456">Lyase</keyword>
<name>A0A2P1PT10_9GAMM</name>
<dbReference type="PANTHER" id="PTHR13604:SF0">
    <property type="entry name" value="ABASIC SITE PROCESSING PROTEIN HMCES"/>
    <property type="match status" value="1"/>
</dbReference>
<evidence type="ECO:0000256" key="8">
    <source>
        <dbReference type="RuleBase" id="RU364100"/>
    </source>
</evidence>
<evidence type="ECO:0000256" key="6">
    <source>
        <dbReference type="ARBA" id="ARBA00023125"/>
    </source>
</evidence>
<dbReference type="Pfam" id="PF02586">
    <property type="entry name" value="SRAP"/>
    <property type="match status" value="1"/>
</dbReference>
<keyword evidence="5" id="KW-0190">Covalent protein-DNA linkage</keyword>
<dbReference type="GO" id="GO:0106300">
    <property type="term" value="P:protein-DNA covalent cross-linking repair"/>
    <property type="evidence" value="ECO:0007669"/>
    <property type="project" value="InterPro"/>
</dbReference>
<dbReference type="GO" id="GO:0008233">
    <property type="term" value="F:peptidase activity"/>
    <property type="evidence" value="ECO:0007669"/>
    <property type="project" value="UniProtKB-KW"/>
</dbReference>
<keyword evidence="2 8" id="KW-0645">Protease</keyword>
<keyword evidence="4 8" id="KW-0378">Hydrolase</keyword>
<evidence type="ECO:0000256" key="2">
    <source>
        <dbReference type="ARBA" id="ARBA00022670"/>
    </source>
</evidence>
<dbReference type="KEGG" id="xba:C7S18_12575"/>
<gene>
    <name evidence="9" type="ORF">C7S18_12575</name>
</gene>
<reference evidence="9 10" key="1">
    <citation type="submission" date="2018-03" db="EMBL/GenBank/DDBJ databases">
        <title>Ahniella affigens gen. nov., sp. nov., a gammaproteobacterium isolated from sandy soil near a stream.</title>
        <authorList>
            <person name="Ko Y."/>
            <person name="Kim J.-H."/>
        </authorList>
    </citation>
    <scope>NUCLEOTIDE SEQUENCE [LARGE SCALE GENOMIC DNA]</scope>
    <source>
        <strain evidence="9 10">D13</strain>
    </source>
</reference>
<dbReference type="Proteomes" id="UP000241074">
    <property type="component" value="Chromosome"/>
</dbReference>
<evidence type="ECO:0000256" key="1">
    <source>
        <dbReference type="ARBA" id="ARBA00008136"/>
    </source>
</evidence>
<dbReference type="InterPro" id="IPR036590">
    <property type="entry name" value="SRAP-like"/>
</dbReference>